<dbReference type="PANTHER" id="PTHR38038">
    <property type="entry name" value="PENICILLIN-BINDING PROTEIN ACTIVATOR LPOA"/>
    <property type="match status" value="1"/>
</dbReference>
<dbReference type="PROSITE" id="PS51257">
    <property type="entry name" value="PROKAR_LIPOPROTEIN"/>
    <property type="match status" value="1"/>
</dbReference>
<keyword evidence="3" id="KW-0573">Peptidoglycan synthesis</keyword>
<feature type="compositionally biased region" description="Low complexity" evidence="8">
    <location>
        <begin position="256"/>
        <end position="267"/>
    </location>
</feature>
<dbReference type="SUPFAM" id="SSF53822">
    <property type="entry name" value="Periplasmic binding protein-like I"/>
    <property type="match status" value="1"/>
</dbReference>
<dbReference type="Proteomes" id="UP001162030">
    <property type="component" value="Chromosome"/>
</dbReference>
<evidence type="ECO:0000313" key="11">
    <source>
        <dbReference type="Proteomes" id="UP001162030"/>
    </source>
</evidence>
<keyword evidence="4" id="KW-0472">Membrane</keyword>
<keyword evidence="5" id="KW-0564">Palmitate</keyword>
<dbReference type="InterPro" id="IPR011990">
    <property type="entry name" value="TPR-like_helical_dom_sf"/>
</dbReference>
<evidence type="ECO:0008006" key="12">
    <source>
        <dbReference type="Google" id="ProtNLM"/>
    </source>
</evidence>
<feature type="chain" id="PRO_5045432402" description="LppC family lipoprotein" evidence="9">
    <location>
        <begin position="23"/>
        <end position="634"/>
    </location>
</feature>
<reference evidence="10 11" key="1">
    <citation type="submission" date="2023-03" db="EMBL/GenBank/DDBJ databases">
        <authorList>
            <person name="Pearce D."/>
        </authorList>
    </citation>
    <scope>NUCLEOTIDE SEQUENCE [LARGE SCALE GENOMIC DNA]</scope>
    <source>
        <strain evidence="10">Msz</strain>
    </source>
</reference>
<dbReference type="Gene3D" id="1.25.40.650">
    <property type="match status" value="1"/>
</dbReference>
<evidence type="ECO:0000256" key="1">
    <source>
        <dbReference type="ARBA" id="ARBA00022729"/>
    </source>
</evidence>
<feature type="signal peptide" evidence="9">
    <location>
        <begin position="1"/>
        <end position="22"/>
    </location>
</feature>
<feature type="region of interest" description="Disordered" evidence="8">
    <location>
        <begin position="245"/>
        <end position="267"/>
    </location>
</feature>
<dbReference type="PANTHER" id="PTHR38038:SF1">
    <property type="entry name" value="PENICILLIN-BINDING PROTEIN ACTIVATOR LPOA"/>
    <property type="match status" value="1"/>
</dbReference>
<accession>A0ABM9I3I4</accession>
<keyword evidence="11" id="KW-1185">Reference proteome</keyword>
<evidence type="ECO:0000256" key="9">
    <source>
        <dbReference type="SAM" id="SignalP"/>
    </source>
</evidence>
<keyword evidence="1 9" id="KW-0732">Signal</keyword>
<organism evidence="10 11">
    <name type="scientific">Methylocaldum szegediense</name>
    <dbReference type="NCBI Taxonomy" id="73780"/>
    <lineage>
        <taxon>Bacteria</taxon>
        <taxon>Pseudomonadati</taxon>
        <taxon>Pseudomonadota</taxon>
        <taxon>Gammaproteobacteria</taxon>
        <taxon>Methylococcales</taxon>
        <taxon>Methylococcaceae</taxon>
        <taxon>Methylocaldum</taxon>
    </lineage>
</organism>
<evidence type="ECO:0000256" key="7">
    <source>
        <dbReference type="ARBA" id="ARBA00023288"/>
    </source>
</evidence>
<sequence length="634" mass="69162">MPLLIRLCLVLLVLLAAACARDATRRGAVDARAAQAESLLQSGDYTGAVRLFQQLAETSRDSDYYRLRAADAALRAGDGRLAEQLADTINPRRLDPVDGYDYTLLQSRLDLNVGRAREALTKLDSLPPDRLESSQMVNYHALRASAYNQLGNMLESARERVKLGELLTHPDAVQKNNEAIYDALARIPEKALTAMQPPPPDILGGWMNLTQIVKTTPPAQLNTELAKWRARFPGHPADGAFLQGLLGSTQGHRPDQAQAGTSPSAAAPSSTGFIGVMLPLSGPYGPAGQALRTGMLAAYYANVDPAKLPLRFVDTRSGDILQLYRKLTDEGARAVLGPLIKDNVAALAKAGDLPVPVLALNQIPEIGNDRLYQFGLTPEHEVEQAAGSAWFDGRQNALVLAPATQFGQRMIKHFVAYWRELGGSVRTIKTYPYHSEDFTASVRELIAAAPATHTQLSVPAFPPFEQSGGDFIFLISDARDARLILPQLAFHQGEHLPVYSTSHVYGGKADSEADRDLSGLIFCDIPWLLDPAESGPLSYQALGKQIQQTPPDYVRLIALGIDAYRLLPELERFTAEPHYRYTGATGTLSLSADNRIQRQLHCAQFEDGIPRPRGIAPLLRPGNGSSNLPWRHSE</sequence>
<proteinExistence type="predicted"/>
<name>A0ABM9I3I4_9GAMM</name>
<dbReference type="EMBL" id="OX458333">
    <property type="protein sequence ID" value="CAI8868373.1"/>
    <property type="molecule type" value="Genomic_DNA"/>
</dbReference>
<evidence type="ECO:0000256" key="8">
    <source>
        <dbReference type="SAM" id="MobiDB-lite"/>
    </source>
</evidence>
<keyword evidence="2" id="KW-0133">Cell shape</keyword>
<evidence type="ECO:0000313" key="10">
    <source>
        <dbReference type="EMBL" id="CAI8868373.1"/>
    </source>
</evidence>
<dbReference type="InterPro" id="IPR007443">
    <property type="entry name" value="LpoA"/>
</dbReference>
<dbReference type="Pfam" id="PF04348">
    <property type="entry name" value="LppC"/>
    <property type="match status" value="1"/>
</dbReference>
<evidence type="ECO:0000256" key="4">
    <source>
        <dbReference type="ARBA" id="ARBA00023136"/>
    </source>
</evidence>
<dbReference type="RefSeq" id="WP_051331907.1">
    <property type="nucleotide sequence ID" value="NZ_OX458333.1"/>
</dbReference>
<evidence type="ECO:0000256" key="5">
    <source>
        <dbReference type="ARBA" id="ARBA00023139"/>
    </source>
</evidence>
<evidence type="ECO:0000256" key="6">
    <source>
        <dbReference type="ARBA" id="ARBA00023237"/>
    </source>
</evidence>
<protein>
    <recommendedName>
        <fullName evidence="12">LppC family lipoprotein</fullName>
    </recommendedName>
</protein>
<evidence type="ECO:0000256" key="3">
    <source>
        <dbReference type="ARBA" id="ARBA00022984"/>
    </source>
</evidence>
<dbReference type="CDD" id="cd06339">
    <property type="entry name" value="PBP1_YraM_LppC_lipoprotein-like"/>
    <property type="match status" value="1"/>
</dbReference>
<feature type="region of interest" description="Disordered" evidence="8">
    <location>
        <begin position="615"/>
        <end position="634"/>
    </location>
</feature>
<dbReference type="Gene3D" id="1.25.40.10">
    <property type="entry name" value="Tetratricopeptide repeat domain"/>
    <property type="match status" value="1"/>
</dbReference>
<evidence type="ECO:0000256" key="2">
    <source>
        <dbReference type="ARBA" id="ARBA00022960"/>
    </source>
</evidence>
<dbReference type="Gene3D" id="3.40.50.2300">
    <property type="match status" value="2"/>
</dbReference>
<dbReference type="InterPro" id="IPR028082">
    <property type="entry name" value="Peripla_BP_I"/>
</dbReference>
<keyword evidence="6" id="KW-0998">Cell outer membrane</keyword>
<gene>
    <name evidence="10" type="ORF">MSZNOR_2832</name>
</gene>
<keyword evidence="7" id="KW-0449">Lipoprotein</keyword>